<evidence type="ECO:0008006" key="4">
    <source>
        <dbReference type="Google" id="ProtNLM"/>
    </source>
</evidence>
<keyword evidence="3" id="KW-1185">Reference proteome</keyword>
<feature type="region of interest" description="Disordered" evidence="1">
    <location>
        <begin position="44"/>
        <end position="67"/>
    </location>
</feature>
<dbReference type="STRING" id="945553.A0A0D2PD20"/>
<dbReference type="InterPro" id="IPR027417">
    <property type="entry name" value="P-loop_NTPase"/>
</dbReference>
<dbReference type="Proteomes" id="UP000054270">
    <property type="component" value="Unassembled WGS sequence"/>
</dbReference>
<protein>
    <recommendedName>
        <fullName evidence="4">Helicase C-terminal domain-containing protein</fullName>
    </recommendedName>
</protein>
<proteinExistence type="predicted"/>
<evidence type="ECO:0000313" key="2">
    <source>
        <dbReference type="EMBL" id="KJA28704.1"/>
    </source>
</evidence>
<feature type="non-terminal residue" evidence="2">
    <location>
        <position position="220"/>
    </location>
</feature>
<dbReference type="Gene3D" id="3.40.50.300">
    <property type="entry name" value="P-loop containing nucleotide triphosphate hydrolases"/>
    <property type="match status" value="1"/>
</dbReference>
<name>A0A0D2PD20_HYPSF</name>
<evidence type="ECO:0000256" key="1">
    <source>
        <dbReference type="SAM" id="MobiDB-lite"/>
    </source>
</evidence>
<dbReference type="AlphaFoldDB" id="A0A0D2PD20"/>
<feature type="non-terminal residue" evidence="2">
    <location>
        <position position="1"/>
    </location>
</feature>
<reference evidence="3" key="1">
    <citation type="submission" date="2014-04" db="EMBL/GenBank/DDBJ databases">
        <title>Evolutionary Origins and Diversification of the Mycorrhizal Mutualists.</title>
        <authorList>
            <consortium name="DOE Joint Genome Institute"/>
            <consortium name="Mycorrhizal Genomics Consortium"/>
            <person name="Kohler A."/>
            <person name="Kuo A."/>
            <person name="Nagy L.G."/>
            <person name="Floudas D."/>
            <person name="Copeland A."/>
            <person name="Barry K.W."/>
            <person name="Cichocki N."/>
            <person name="Veneault-Fourrey C."/>
            <person name="LaButti K."/>
            <person name="Lindquist E.A."/>
            <person name="Lipzen A."/>
            <person name="Lundell T."/>
            <person name="Morin E."/>
            <person name="Murat C."/>
            <person name="Riley R."/>
            <person name="Ohm R."/>
            <person name="Sun H."/>
            <person name="Tunlid A."/>
            <person name="Henrissat B."/>
            <person name="Grigoriev I.V."/>
            <person name="Hibbett D.S."/>
            <person name="Martin F."/>
        </authorList>
    </citation>
    <scope>NUCLEOTIDE SEQUENCE [LARGE SCALE GENOMIC DNA]</scope>
    <source>
        <strain evidence="3">FD-334 SS-4</strain>
    </source>
</reference>
<sequence length="220" mass="24223">RILICTDAAGMGCNIADIDLIVQWKLPSSVSSFAHITQEKAAEKTKKNRGIRVNPEYPKSSEDGYAAERGQLRGSETKADKMITSTYEVPIDFHAIDEGLYAFIQTIICRRRVLQLIYSNDQQPVLLAPCCDLCVPELLDRARAPSSGPLVTTRKSAIKIGICHEPTASALREWRKEIRTRDFTYALFPSSGILSDSAINSLSSVGPILSLIRLEEVLGG</sequence>
<evidence type="ECO:0000313" key="3">
    <source>
        <dbReference type="Proteomes" id="UP000054270"/>
    </source>
</evidence>
<dbReference type="EMBL" id="KN817520">
    <property type="protein sequence ID" value="KJA28704.1"/>
    <property type="molecule type" value="Genomic_DNA"/>
</dbReference>
<dbReference type="OrthoDB" id="10261556at2759"/>
<dbReference type="SUPFAM" id="SSF52540">
    <property type="entry name" value="P-loop containing nucleoside triphosphate hydrolases"/>
    <property type="match status" value="1"/>
</dbReference>
<accession>A0A0D2PD20</accession>
<organism evidence="2 3">
    <name type="scientific">Hypholoma sublateritium (strain FD-334 SS-4)</name>
    <dbReference type="NCBI Taxonomy" id="945553"/>
    <lineage>
        <taxon>Eukaryota</taxon>
        <taxon>Fungi</taxon>
        <taxon>Dikarya</taxon>
        <taxon>Basidiomycota</taxon>
        <taxon>Agaricomycotina</taxon>
        <taxon>Agaricomycetes</taxon>
        <taxon>Agaricomycetidae</taxon>
        <taxon>Agaricales</taxon>
        <taxon>Agaricineae</taxon>
        <taxon>Strophariaceae</taxon>
        <taxon>Hypholoma</taxon>
    </lineage>
</organism>
<gene>
    <name evidence="2" type="ORF">HYPSUDRAFT_94865</name>
</gene>